<dbReference type="Pfam" id="PF02823">
    <property type="entry name" value="ATP-synt_DE_N"/>
    <property type="match status" value="1"/>
</dbReference>
<keyword evidence="5 8" id="KW-0472">Membrane</keyword>
<sequence>MAENKMMVRVIAPERVFYEGEASFLEFNTIEGIIGLYPKHIPMTVVVAPGVLKIREDGGDKEAALHSGFAEILGDSVTILAESVEWPDEIDIHRAEEAKIRAERRIHDNSQDIDRAELALKRAMLRLEMTKKV</sequence>
<dbReference type="PANTHER" id="PTHR13822:SF10">
    <property type="entry name" value="ATP SYNTHASE EPSILON CHAIN, CHLOROPLASTIC"/>
    <property type="match status" value="1"/>
</dbReference>
<dbReference type="Gene3D" id="1.20.5.440">
    <property type="entry name" value="ATP synthase delta/epsilon subunit, C-terminal domain"/>
    <property type="match status" value="1"/>
</dbReference>
<dbReference type="CDD" id="cd12152">
    <property type="entry name" value="F1-ATPase_delta"/>
    <property type="match status" value="1"/>
</dbReference>
<feature type="domain" description="ATP synthase epsilon subunit C-terminal" evidence="10">
    <location>
        <begin position="88"/>
        <end position="129"/>
    </location>
</feature>
<accession>A0A7G9FM46</accession>
<evidence type="ECO:0000256" key="9">
    <source>
        <dbReference type="RuleBase" id="RU003656"/>
    </source>
</evidence>
<comment type="function">
    <text evidence="8">Produces ATP from ADP in the presence of a proton gradient across the membrane.</text>
</comment>
<organism evidence="12 13">
    <name type="scientific">Wujia chipingensis</name>
    <dbReference type="NCBI Taxonomy" id="2763670"/>
    <lineage>
        <taxon>Bacteria</taxon>
        <taxon>Bacillati</taxon>
        <taxon>Bacillota</taxon>
        <taxon>Clostridia</taxon>
        <taxon>Lachnospirales</taxon>
        <taxon>Lachnospiraceae</taxon>
        <taxon>Wujia</taxon>
    </lineage>
</organism>
<keyword evidence="6 8" id="KW-0139">CF(1)</keyword>
<dbReference type="SUPFAM" id="SSF46604">
    <property type="entry name" value="Epsilon subunit of F1F0-ATP synthase C-terminal domain"/>
    <property type="match status" value="1"/>
</dbReference>
<evidence type="ECO:0000256" key="8">
    <source>
        <dbReference type="HAMAP-Rule" id="MF_00530"/>
    </source>
</evidence>
<evidence type="ECO:0000313" key="12">
    <source>
        <dbReference type="EMBL" id="QNL99627.1"/>
    </source>
</evidence>
<evidence type="ECO:0000256" key="7">
    <source>
        <dbReference type="ARBA" id="ARBA00023310"/>
    </source>
</evidence>
<comment type="similarity">
    <text evidence="2 8 9">Belongs to the ATPase epsilon chain family.</text>
</comment>
<dbReference type="PANTHER" id="PTHR13822">
    <property type="entry name" value="ATP SYNTHASE DELTA/EPSILON CHAIN"/>
    <property type="match status" value="1"/>
</dbReference>
<dbReference type="HAMAP" id="MF_00530">
    <property type="entry name" value="ATP_synth_epsil_bac"/>
    <property type="match status" value="1"/>
</dbReference>
<keyword evidence="8" id="KW-0375">Hydrogen ion transport</keyword>
<evidence type="ECO:0000256" key="4">
    <source>
        <dbReference type="ARBA" id="ARBA00023065"/>
    </source>
</evidence>
<dbReference type="GO" id="GO:0046933">
    <property type="term" value="F:proton-transporting ATP synthase activity, rotational mechanism"/>
    <property type="evidence" value="ECO:0007669"/>
    <property type="project" value="UniProtKB-UniRule"/>
</dbReference>
<dbReference type="Proteomes" id="UP000515819">
    <property type="component" value="Chromosome"/>
</dbReference>
<comment type="subunit">
    <text evidence="8 9">F-type ATPases have 2 components, CF(1) - the catalytic core - and CF(0) - the membrane proton channel. CF(1) has five subunits: alpha(3), beta(3), gamma(1), delta(1), epsilon(1). CF(0) has three main subunits: a, b and c.</text>
</comment>
<keyword evidence="3 8" id="KW-0813">Transport</keyword>
<evidence type="ECO:0000256" key="2">
    <source>
        <dbReference type="ARBA" id="ARBA00005712"/>
    </source>
</evidence>
<dbReference type="EMBL" id="CP060632">
    <property type="protein sequence ID" value="QNL99627.1"/>
    <property type="molecule type" value="Genomic_DNA"/>
</dbReference>
<dbReference type="Gene3D" id="2.60.15.10">
    <property type="entry name" value="F0F1 ATP synthase delta/epsilon subunit, N-terminal"/>
    <property type="match status" value="1"/>
</dbReference>
<evidence type="ECO:0000256" key="1">
    <source>
        <dbReference type="ARBA" id="ARBA00004202"/>
    </source>
</evidence>
<keyword evidence="4 8" id="KW-0406">Ion transport</keyword>
<evidence type="ECO:0000256" key="3">
    <source>
        <dbReference type="ARBA" id="ARBA00022448"/>
    </source>
</evidence>
<protein>
    <recommendedName>
        <fullName evidence="8">ATP synthase epsilon chain</fullName>
    </recommendedName>
    <alternativeName>
        <fullName evidence="8">ATP synthase F1 sector epsilon subunit</fullName>
    </alternativeName>
    <alternativeName>
        <fullName evidence="8">F-ATPase epsilon subunit</fullName>
    </alternativeName>
</protein>
<gene>
    <name evidence="8 12" type="primary">atpC</name>
    <name evidence="12" type="ORF">H9Q76_13115</name>
</gene>
<evidence type="ECO:0000259" key="10">
    <source>
        <dbReference type="Pfam" id="PF00401"/>
    </source>
</evidence>
<dbReference type="InterPro" id="IPR020547">
    <property type="entry name" value="ATP_synth_F1_esu_C"/>
</dbReference>
<dbReference type="InterPro" id="IPR001469">
    <property type="entry name" value="ATP_synth_F1_dsu/esu"/>
</dbReference>
<dbReference type="InterPro" id="IPR036794">
    <property type="entry name" value="ATP_F1_dsu/esu_C_sf"/>
</dbReference>
<dbReference type="GO" id="GO:0005524">
    <property type="term" value="F:ATP binding"/>
    <property type="evidence" value="ECO:0007669"/>
    <property type="project" value="UniProtKB-UniRule"/>
</dbReference>
<dbReference type="KEGG" id="wcp:H9Q76_13115"/>
<name>A0A7G9FM46_9FIRM</name>
<dbReference type="RefSeq" id="WP_021984546.1">
    <property type="nucleotide sequence ID" value="NZ_CP060632.1"/>
</dbReference>
<evidence type="ECO:0000256" key="6">
    <source>
        <dbReference type="ARBA" id="ARBA00023196"/>
    </source>
</evidence>
<dbReference type="Pfam" id="PF00401">
    <property type="entry name" value="ATP-synt_DE"/>
    <property type="match status" value="1"/>
</dbReference>
<feature type="domain" description="ATP synthase F1 complex delta/epsilon subunit N-terminal" evidence="11">
    <location>
        <begin position="6"/>
        <end position="83"/>
    </location>
</feature>
<dbReference type="GO" id="GO:0045259">
    <property type="term" value="C:proton-transporting ATP synthase complex"/>
    <property type="evidence" value="ECO:0007669"/>
    <property type="project" value="UniProtKB-KW"/>
</dbReference>
<dbReference type="InterPro" id="IPR036771">
    <property type="entry name" value="ATPsynth_dsu/esu_N"/>
</dbReference>
<evidence type="ECO:0000313" key="13">
    <source>
        <dbReference type="Proteomes" id="UP000515819"/>
    </source>
</evidence>
<keyword evidence="7 8" id="KW-0066">ATP synthesis</keyword>
<dbReference type="AlphaFoldDB" id="A0A7G9FM46"/>
<dbReference type="NCBIfam" id="TIGR01216">
    <property type="entry name" value="ATP_synt_epsi"/>
    <property type="match status" value="1"/>
</dbReference>
<proteinExistence type="inferred from homology"/>
<keyword evidence="8" id="KW-1003">Cell membrane</keyword>
<dbReference type="SUPFAM" id="SSF51344">
    <property type="entry name" value="Epsilon subunit of F1F0-ATP synthase N-terminal domain"/>
    <property type="match status" value="1"/>
</dbReference>
<dbReference type="InterPro" id="IPR020546">
    <property type="entry name" value="ATP_synth_F1_dsu/esu_N"/>
</dbReference>
<comment type="subcellular location">
    <subcellularLocation>
        <location evidence="1 8">Cell membrane</location>
        <topology evidence="1 8">Peripheral membrane protein</topology>
    </subcellularLocation>
</comment>
<evidence type="ECO:0000256" key="5">
    <source>
        <dbReference type="ARBA" id="ARBA00023136"/>
    </source>
</evidence>
<keyword evidence="13" id="KW-1185">Reference proteome</keyword>
<dbReference type="GO" id="GO:0005886">
    <property type="term" value="C:plasma membrane"/>
    <property type="evidence" value="ECO:0007669"/>
    <property type="project" value="UniProtKB-SubCell"/>
</dbReference>
<reference evidence="12 13" key="1">
    <citation type="submission" date="2020-08" db="EMBL/GenBank/DDBJ databases">
        <authorList>
            <person name="Liu C."/>
            <person name="Sun Q."/>
        </authorList>
    </citation>
    <scope>NUCLEOTIDE SEQUENCE [LARGE SCALE GENOMIC DNA]</scope>
    <source>
        <strain evidence="12 13">NSJ-4</strain>
    </source>
</reference>
<evidence type="ECO:0000259" key="11">
    <source>
        <dbReference type="Pfam" id="PF02823"/>
    </source>
</evidence>